<proteinExistence type="predicted"/>
<dbReference type="Proteomes" id="UP000248798">
    <property type="component" value="Unassembled WGS sequence"/>
</dbReference>
<dbReference type="EMBL" id="QLNI01000024">
    <property type="protein sequence ID" value="RAM01599.1"/>
    <property type="molecule type" value="Genomic_DNA"/>
</dbReference>
<gene>
    <name evidence="1" type="ORF">DO021_12500</name>
</gene>
<sequence length="70" mass="8480">MKCSYPILFFLRERKDGIYAYRKDVSKERRATWPMSIFGKNRVTKSDFLQDHQGWVQQKFFFKPGKVSKQ</sequence>
<name>A0A328FBC2_9BACT</name>
<comment type="caution">
    <text evidence="1">The sequence shown here is derived from an EMBL/GenBank/DDBJ whole genome shotgun (WGS) entry which is preliminary data.</text>
</comment>
<reference evidence="1 2" key="1">
    <citation type="submission" date="2018-06" db="EMBL/GenBank/DDBJ databases">
        <title>Complete Genome Sequence of Desulfobacter hydrogenophilus (DSM3380).</title>
        <authorList>
            <person name="Marietou A."/>
            <person name="Schreiber L."/>
            <person name="Marshall I."/>
            <person name="Jorgensen B."/>
        </authorList>
    </citation>
    <scope>NUCLEOTIDE SEQUENCE [LARGE SCALE GENOMIC DNA]</scope>
    <source>
        <strain evidence="1 2">DSM 3380</strain>
    </source>
</reference>
<protein>
    <submittedName>
        <fullName evidence="1">Uncharacterized protein</fullName>
    </submittedName>
</protein>
<dbReference type="AlphaFoldDB" id="A0A328FBC2"/>
<evidence type="ECO:0000313" key="1">
    <source>
        <dbReference type="EMBL" id="RAM01599.1"/>
    </source>
</evidence>
<organism evidence="1 2">
    <name type="scientific">Desulfobacter hydrogenophilus</name>
    <dbReference type="NCBI Taxonomy" id="2291"/>
    <lineage>
        <taxon>Bacteria</taxon>
        <taxon>Pseudomonadati</taxon>
        <taxon>Thermodesulfobacteriota</taxon>
        <taxon>Desulfobacteria</taxon>
        <taxon>Desulfobacterales</taxon>
        <taxon>Desulfobacteraceae</taxon>
        <taxon>Desulfobacter</taxon>
    </lineage>
</organism>
<accession>A0A328FBC2</accession>
<evidence type="ECO:0000313" key="2">
    <source>
        <dbReference type="Proteomes" id="UP000248798"/>
    </source>
</evidence>